<dbReference type="InterPro" id="IPR050979">
    <property type="entry name" value="LD-transpeptidase"/>
</dbReference>
<sequence>MSDMQKRPEDIDRESEEIIEETMKEIFDDINNSDEFKEMDDSYDESKEAEEESGQKDKTEEENGRSDSEDTDTCGISSDDSNIEAAGRIDGVEESGNIGVPDEDGPGFAMDGDYAEDSAFEEEEYDSEEDDFEFEDDDFETEEEDYESEDDDGEEEETEAEKELKRHRRRKKTGVIAASILGALILIYLGFALYFNSHFMFFTEINGQDFSMKSVSQVEEYMKKQVADYVLTLEESDGGTETVKGSDISLEYVQGRELKELVNKQKNLFWIESLWKHPEITAEVGVKYDENALKSIIENLNCLKPENQTASVDAHPEFKDTEFVIVPEVIGTQIDTEKFNEAVAAAINGFASTVNLSDAGCYIRPRFVSDSKEVIAAKDAMNSYLGTSVTYDFSPSTEVVDASVISQWVKADGDMNVTFDEEAVKAYIQTLADKYNTKGKTRTFTTASGNSVTVEGGSYGWRIDQEAEYNALTANIKNGETVTREPEYSSRAASHDTNDFGNTYAEVDLTNQQMYFIQNGQVVLQSGIVTGNPNKGHATPQGTYSLAYKALDQVLRGKKLPDGTYEYESPVKFWMPFNGGIGFHDATWQPTFGGARYQTNGSHGCVNMPYDKASQLYDLISAGTPVILHY</sequence>
<comment type="caution">
    <text evidence="10">The sequence shown here is derived from an EMBL/GenBank/DDBJ whole genome shotgun (WGS) entry which is preliminary data.</text>
</comment>
<proteinExistence type="predicted"/>
<dbReference type="AlphaFoldDB" id="A0A4V2WST2"/>
<evidence type="ECO:0000256" key="1">
    <source>
        <dbReference type="ARBA" id="ARBA00004752"/>
    </source>
</evidence>
<evidence type="ECO:0000256" key="2">
    <source>
        <dbReference type="ARBA" id="ARBA00022679"/>
    </source>
</evidence>
<reference evidence="10 11" key="1">
    <citation type="journal article" date="2016" name="Nat. Microbiol.">
        <title>The Mouse Intestinal Bacterial Collection (miBC) provides host-specific insight into cultured diversity and functional potential of the gut microbiota.</title>
        <authorList>
            <person name="Lagkouvardos I."/>
            <person name="Pukall R."/>
            <person name="Abt B."/>
            <person name="Foesel B.U."/>
            <person name="Meier-Kolthoff J.P."/>
            <person name="Kumar N."/>
            <person name="Bresciani A."/>
            <person name="Martinez I."/>
            <person name="Just S."/>
            <person name="Ziegler C."/>
            <person name="Brugiroux S."/>
            <person name="Garzetti D."/>
            <person name="Wenning M."/>
            <person name="Bui T.P."/>
            <person name="Wang J."/>
            <person name="Hugenholtz F."/>
            <person name="Plugge C.M."/>
            <person name="Peterson D.A."/>
            <person name="Hornef M.W."/>
            <person name="Baines J.F."/>
            <person name="Smidt H."/>
            <person name="Walter J."/>
            <person name="Kristiansen K."/>
            <person name="Nielsen H.B."/>
            <person name="Haller D."/>
            <person name="Overmann J."/>
            <person name="Stecher B."/>
            <person name="Clavel T."/>
        </authorList>
    </citation>
    <scope>NUCLEOTIDE SEQUENCE [LARGE SCALE GENOMIC DNA]</scope>
    <source>
        <strain evidence="10 11">DSM 28560</strain>
    </source>
</reference>
<dbReference type="GO" id="GO:0071972">
    <property type="term" value="F:peptidoglycan L,D-transpeptidase activity"/>
    <property type="evidence" value="ECO:0007669"/>
    <property type="project" value="TreeGrafter"/>
</dbReference>
<keyword evidence="4 6" id="KW-0573">Peptidoglycan synthesis</keyword>
<dbReference type="Gene3D" id="3.10.20.800">
    <property type="match status" value="1"/>
</dbReference>
<dbReference type="PROSITE" id="PS52029">
    <property type="entry name" value="LD_TPASE"/>
    <property type="match status" value="1"/>
</dbReference>
<dbReference type="InterPro" id="IPR022029">
    <property type="entry name" value="YoaR-like_PG-bd"/>
</dbReference>
<feature type="transmembrane region" description="Helical" evidence="8">
    <location>
        <begin position="175"/>
        <end position="195"/>
    </location>
</feature>
<feature type="compositionally biased region" description="Basic and acidic residues" evidence="7">
    <location>
        <begin position="53"/>
        <end position="68"/>
    </location>
</feature>
<dbReference type="CDD" id="cd16913">
    <property type="entry name" value="YkuD_like"/>
    <property type="match status" value="1"/>
</dbReference>
<name>A0A4V2WST2_9FIRM</name>
<dbReference type="GO" id="GO:0005576">
    <property type="term" value="C:extracellular region"/>
    <property type="evidence" value="ECO:0007669"/>
    <property type="project" value="TreeGrafter"/>
</dbReference>
<dbReference type="InterPro" id="IPR038063">
    <property type="entry name" value="Transpep_catalytic_dom"/>
</dbReference>
<feature type="active site" description="Proton donor/acceptor" evidence="6">
    <location>
        <position position="584"/>
    </location>
</feature>
<dbReference type="Proteomes" id="UP000295710">
    <property type="component" value="Unassembled WGS sequence"/>
</dbReference>
<dbReference type="InterPro" id="IPR038054">
    <property type="entry name" value="LD_TPept-like_central_sf"/>
</dbReference>
<dbReference type="Pfam" id="PF03734">
    <property type="entry name" value="YkuD"/>
    <property type="match status" value="1"/>
</dbReference>
<organism evidence="10 11">
    <name type="scientific">Extibacter muris</name>
    <dbReference type="NCBI Taxonomy" id="1796622"/>
    <lineage>
        <taxon>Bacteria</taxon>
        <taxon>Bacillati</taxon>
        <taxon>Bacillota</taxon>
        <taxon>Clostridia</taxon>
        <taxon>Lachnospirales</taxon>
        <taxon>Lachnospiraceae</taxon>
        <taxon>Extibacter</taxon>
    </lineage>
</organism>
<dbReference type="GO" id="GO:0018104">
    <property type="term" value="P:peptidoglycan-protein cross-linking"/>
    <property type="evidence" value="ECO:0007669"/>
    <property type="project" value="TreeGrafter"/>
</dbReference>
<feature type="compositionally biased region" description="Basic and acidic residues" evidence="7">
    <location>
        <begin position="1"/>
        <end position="10"/>
    </location>
</feature>
<evidence type="ECO:0000256" key="3">
    <source>
        <dbReference type="ARBA" id="ARBA00022960"/>
    </source>
</evidence>
<feature type="active site" description="Nucleophile" evidence="6">
    <location>
        <position position="605"/>
    </location>
</feature>
<feature type="compositionally biased region" description="Basic and acidic residues" evidence="7">
    <location>
        <begin position="34"/>
        <end position="46"/>
    </location>
</feature>
<keyword evidence="8" id="KW-0472">Membrane</keyword>
<evidence type="ECO:0000256" key="7">
    <source>
        <dbReference type="SAM" id="MobiDB-lite"/>
    </source>
</evidence>
<protein>
    <recommendedName>
        <fullName evidence="9">L,D-TPase catalytic domain-containing protein</fullName>
    </recommendedName>
</protein>
<evidence type="ECO:0000313" key="10">
    <source>
        <dbReference type="EMBL" id="TDA22960.1"/>
    </source>
</evidence>
<dbReference type="UniPathway" id="UPA00219"/>
<dbReference type="Gene3D" id="2.40.440.10">
    <property type="entry name" value="L,D-transpeptidase catalytic domain-like"/>
    <property type="match status" value="1"/>
</dbReference>
<evidence type="ECO:0000259" key="9">
    <source>
        <dbReference type="PROSITE" id="PS52029"/>
    </source>
</evidence>
<evidence type="ECO:0000256" key="8">
    <source>
        <dbReference type="SAM" id="Phobius"/>
    </source>
</evidence>
<dbReference type="GO" id="GO:0008360">
    <property type="term" value="P:regulation of cell shape"/>
    <property type="evidence" value="ECO:0007669"/>
    <property type="project" value="UniProtKB-UniRule"/>
</dbReference>
<keyword evidence="8" id="KW-1133">Transmembrane helix</keyword>
<evidence type="ECO:0000256" key="5">
    <source>
        <dbReference type="ARBA" id="ARBA00023316"/>
    </source>
</evidence>
<dbReference type="GO" id="GO:0071555">
    <property type="term" value="P:cell wall organization"/>
    <property type="evidence" value="ECO:0007669"/>
    <property type="project" value="UniProtKB-UniRule"/>
</dbReference>
<dbReference type="InterPro" id="IPR005490">
    <property type="entry name" value="LD_TPept_cat_dom"/>
</dbReference>
<dbReference type="PANTHER" id="PTHR30582">
    <property type="entry name" value="L,D-TRANSPEPTIDASE"/>
    <property type="match status" value="1"/>
</dbReference>
<dbReference type="RefSeq" id="WP_132274821.1">
    <property type="nucleotide sequence ID" value="NZ_JAOBST010000006.1"/>
</dbReference>
<dbReference type="SUPFAM" id="SSF141523">
    <property type="entry name" value="L,D-transpeptidase catalytic domain-like"/>
    <property type="match status" value="1"/>
</dbReference>
<feature type="domain" description="L,D-TPase catalytic" evidence="9">
    <location>
        <begin position="503"/>
        <end position="629"/>
    </location>
</feature>
<dbReference type="EMBL" id="SMMX01000002">
    <property type="protein sequence ID" value="TDA22960.1"/>
    <property type="molecule type" value="Genomic_DNA"/>
</dbReference>
<keyword evidence="2" id="KW-0808">Transferase</keyword>
<evidence type="ECO:0000256" key="4">
    <source>
        <dbReference type="ARBA" id="ARBA00022984"/>
    </source>
</evidence>
<dbReference type="GO" id="GO:0016740">
    <property type="term" value="F:transferase activity"/>
    <property type="evidence" value="ECO:0007669"/>
    <property type="project" value="UniProtKB-KW"/>
</dbReference>
<gene>
    <name evidence="10" type="ORF">E1963_02390</name>
</gene>
<dbReference type="PANTHER" id="PTHR30582:SF33">
    <property type="entry name" value="EXPORTED PROTEIN"/>
    <property type="match status" value="1"/>
</dbReference>
<keyword evidence="11" id="KW-1185">Reference proteome</keyword>
<keyword evidence="5 6" id="KW-0961">Cell wall biogenesis/degradation</keyword>
<dbReference type="Pfam" id="PF12229">
    <property type="entry name" value="PG_binding_4"/>
    <property type="match status" value="2"/>
</dbReference>
<comment type="pathway">
    <text evidence="1 6">Cell wall biogenesis; peptidoglycan biosynthesis.</text>
</comment>
<feature type="region of interest" description="Disordered" evidence="7">
    <location>
        <begin position="1"/>
        <end position="166"/>
    </location>
</feature>
<feature type="compositionally biased region" description="Acidic residues" evidence="7">
    <location>
        <begin position="113"/>
        <end position="160"/>
    </location>
</feature>
<feature type="compositionally biased region" description="Acidic residues" evidence="7">
    <location>
        <begin position="11"/>
        <end position="20"/>
    </location>
</feature>
<keyword evidence="3 6" id="KW-0133">Cell shape</keyword>
<accession>A0A4V2WST2</accession>
<evidence type="ECO:0000313" key="11">
    <source>
        <dbReference type="Proteomes" id="UP000295710"/>
    </source>
</evidence>
<dbReference type="SUPFAM" id="SSF143985">
    <property type="entry name" value="L,D-transpeptidase pre-catalytic domain-like"/>
    <property type="match status" value="1"/>
</dbReference>
<keyword evidence="8" id="KW-0812">Transmembrane</keyword>
<evidence type="ECO:0000256" key="6">
    <source>
        <dbReference type="PROSITE-ProRule" id="PRU01373"/>
    </source>
</evidence>